<comment type="cofactor">
    <cofactor evidence="1">
        <name>Mg(2+)</name>
        <dbReference type="ChEBI" id="CHEBI:18420"/>
    </cofactor>
</comment>
<dbReference type="GO" id="GO:0046872">
    <property type="term" value="F:metal ion binding"/>
    <property type="evidence" value="ECO:0007669"/>
    <property type="project" value="UniProtKB-KW"/>
</dbReference>
<reference evidence="10" key="1">
    <citation type="submission" date="2021-05" db="EMBL/GenBank/DDBJ databases">
        <authorList>
            <person name="Alioto T."/>
            <person name="Alioto T."/>
            <person name="Gomez Garrido J."/>
        </authorList>
    </citation>
    <scope>NUCLEOTIDE SEQUENCE</scope>
</reference>
<organism evidence="10">
    <name type="scientific">Cacopsylla melanoneura</name>
    <dbReference type="NCBI Taxonomy" id="428564"/>
    <lineage>
        <taxon>Eukaryota</taxon>
        <taxon>Metazoa</taxon>
        <taxon>Ecdysozoa</taxon>
        <taxon>Arthropoda</taxon>
        <taxon>Hexapoda</taxon>
        <taxon>Insecta</taxon>
        <taxon>Pterygota</taxon>
        <taxon>Neoptera</taxon>
        <taxon>Paraneoptera</taxon>
        <taxon>Hemiptera</taxon>
        <taxon>Sternorrhyncha</taxon>
        <taxon>Psylloidea</taxon>
        <taxon>Psyllidae</taxon>
        <taxon>Psyllinae</taxon>
        <taxon>Cacopsylla</taxon>
    </lineage>
</organism>
<keyword evidence="5 10" id="KW-0269">Exonuclease</keyword>
<dbReference type="PANTHER" id="PTHR13058">
    <property type="entry name" value="THREE PRIME REPAIR EXONUCLEASE 1, 2"/>
    <property type="match status" value="1"/>
</dbReference>
<proteinExistence type="inferred from homology"/>
<name>A0A8D8S2B8_9HEMI</name>
<evidence type="ECO:0000256" key="3">
    <source>
        <dbReference type="ARBA" id="ARBA00022723"/>
    </source>
</evidence>
<dbReference type="Gene3D" id="3.30.420.10">
    <property type="entry name" value="Ribonuclease H-like superfamily/Ribonuclease H"/>
    <property type="match status" value="1"/>
</dbReference>
<dbReference type="AlphaFoldDB" id="A0A8D8S2B8"/>
<dbReference type="InterPro" id="IPR012337">
    <property type="entry name" value="RNaseH-like_sf"/>
</dbReference>
<feature type="compositionally biased region" description="Polar residues" evidence="8">
    <location>
        <begin position="251"/>
        <end position="270"/>
    </location>
</feature>
<keyword evidence="3" id="KW-0479">Metal-binding</keyword>
<feature type="domain" description="Exonuclease" evidence="9">
    <location>
        <begin position="36"/>
        <end position="317"/>
    </location>
</feature>
<evidence type="ECO:0000256" key="4">
    <source>
        <dbReference type="ARBA" id="ARBA00022801"/>
    </source>
</evidence>
<keyword evidence="6" id="KW-0460">Magnesium</keyword>
<dbReference type="GO" id="GO:0003676">
    <property type="term" value="F:nucleic acid binding"/>
    <property type="evidence" value="ECO:0007669"/>
    <property type="project" value="InterPro"/>
</dbReference>
<keyword evidence="2" id="KW-0540">Nuclease</keyword>
<dbReference type="GO" id="GO:0005737">
    <property type="term" value="C:cytoplasm"/>
    <property type="evidence" value="ECO:0007669"/>
    <property type="project" value="TreeGrafter"/>
</dbReference>
<dbReference type="InterPro" id="IPR013520">
    <property type="entry name" value="Ribonucl_H"/>
</dbReference>
<accession>A0A8D8S2B8</accession>
<dbReference type="PANTHER" id="PTHR13058:SF19">
    <property type="entry name" value="LD40940P"/>
    <property type="match status" value="1"/>
</dbReference>
<dbReference type="GO" id="GO:0006308">
    <property type="term" value="P:DNA catabolic process"/>
    <property type="evidence" value="ECO:0007669"/>
    <property type="project" value="TreeGrafter"/>
</dbReference>
<dbReference type="InterPro" id="IPR040393">
    <property type="entry name" value="TREX1/2"/>
</dbReference>
<comment type="similarity">
    <text evidence="7">Belongs to the exonuclease superfamily. TREX family.</text>
</comment>
<evidence type="ECO:0000256" key="6">
    <source>
        <dbReference type="ARBA" id="ARBA00022842"/>
    </source>
</evidence>
<dbReference type="EMBL" id="HBUF01197432">
    <property type="protein sequence ID" value="CAG6660600.1"/>
    <property type="molecule type" value="Transcribed_RNA"/>
</dbReference>
<dbReference type="SMART" id="SM00479">
    <property type="entry name" value="EXOIII"/>
    <property type="match status" value="1"/>
</dbReference>
<dbReference type="GO" id="GO:0008296">
    <property type="term" value="F:3'-5'-DNA exonuclease activity"/>
    <property type="evidence" value="ECO:0007669"/>
    <property type="project" value="TreeGrafter"/>
</dbReference>
<sequence length="347" mass="40112">MKLLIKSLRCFSTQFLARATNKMSQEFDTISPTIRTLVFFDTETTGLLHREGRNCRIVEMCFVAVLREHLLDQEALFPRVLNKLSLCINPKKKMDSVSSSIHGLTNELLEHMTPLSNDDYVMISAFLNKLPTPICLVAHNGNQFDFPLLRSEMQRLGKQLPDDLLCVDTLPGLRNQLKSFIETREFLCEIERLEQYDNLLNDGNDELLALAAERMETLHNEDLDVSNIRTSGETEEELSGRRHHAERRNKTNGGSLYWRQQANNTTPSKQRGNKIPNFKQDTVYKVLFHETPVSHRAENDVMNLLRIVHCIGEPLLDWMDKHCQEFSNMRLYSVAIHYKSSSYLSRI</sequence>
<dbReference type="Pfam" id="PF00929">
    <property type="entry name" value="RNase_T"/>
    <property type="match status" value="1"/>
</dbReference>
<evidence type="ECO:0000256" key="2">
    <source>
        <dbReference type="ARBA" id="ARBA00022722"/>
    </source>
</evidence>
<evidence type="ECO:0000256" key="7">
    <source>
        <dbReference type="ARBA" id="ARBA00025769"/>
    </source>
</evidence>
<evidence type="ECO:0000256" key="5">
    <source>
        <dbReference type="ARBA" id="ARBA00022839"/>
    </source>
</evidence>
<evidence type="ECO:0000256" key="1">
    <source>
        <dbReference type="ARBA" id="ARBA00001946"/>
    </source>
</evidence>
<protein>
    <submittedName>
        <fullName evidence="10">Three prime repair exonuclease 2</fullName>
    </submittedName>
</protein>
<dbReference type="SUPFAM" id="SSF53098">
    <property type="entry name" value="Ribonuclease H-like"/>
    <property type="match status" value="1"/>
</dbReference>
<keyword evidence="4" id="KW-0378">Hydrolase</keyword>
<evidence type="ECO:0000259" key="9">
    <source>
        <dbReference type="SMART" id="SM00479"/>
    </source>
</evidence>
<feature type="region of interest" description="Disordered" evidence="8">
    <location>
        <begin position="229"/>
        <end position="275"/>
    </location>
</feature>
<evidence type="ECO:0000256" key="8">
    <source>
        <dbReference type="SAM" id="MobiDB-lite"/>
    </source>
</evidence>
<evidence type="ECO:0000313" key="10">
    <source>
        <dbReference type="EMBL" id="CAG6660600.1"/>
    </source>
</evidence>
<dbReference type="InterPro" id="IPR036397">
    <property type="entry name" value="RNaseH_sf"/>
</dbReference>